<protein>
    <submittedName>
        <fullName evidence="1">Uncharacterized protein</fullName>
    </submittedName>
</protein>
<dbReference type="Proteomes" id="UP000003323">
    <property type="component" value="Unassembled WGS sequence"/>
</dbReference>
<dbReference type="EMBL" id="AEEQ01000007">
    <property type="protein sequence ID" value="EFM42013.1"/>
    <property type="molecule type" value="Genomic_DNA"/>
</dbReference>
<proteinExistence type="predicted"/>
<dbReference type="HOGENOM" id="CLU_2932031_0_0_11"/>
<comment type="caution">
    <text evidence="1">The sequence shown here is derived from an EMBL/GenBank/DDBJ whole genome shotgun (WGS) entry which is preliminary data.</text>
</comment>
<dbReference type="AlphaFoldDB" id="E0Q5T9"/>
<sequence length="60" mass="6881">MLFCIYTASIRYHMKCMNCTRANILYPLILSLKLISAPFNTQGSLEILICSRTSLIQIRV</sequence>
<name>E0Q5T9_9BIFI</name>
<organism evidence="1 2">
    <name type="scientific">Bifidobacterium dentium ATCC 27679</name>
    <dbReference type="NCBI Taxonomy" id="871562"/>
    <lineage>
        <taxon>Bacteria</taxon>
        <taxon>Bacillati</taxon>
        <taxon>Actinomycetota</taxon>
        <taxon>Actinomycetes</taxon>
        <taxon>Bifidobacteriales</taxon>
        <taxon>Bifidobacteriaceae</taxon>
        <taxon>Bifidobacterium</taxon>
    </lineage>
</organism>
<gene>
    <name evidence="1" type="ORF">HMPREF0168_0496</name>
</gene>
<evidence type="ECO:0000313" key="1">
    <source>
        <dbReference type="EMBL" id="EFM42013.1"/>
    </source>
</evidence>
<reference evidence="1 2" key="1">
    <citation type="submission" date="2010-08" db="EMBL/GenBank/DDBJ databases">
        <authorList>
            <person name="Muzny D."/>
            <person name="Qin X."/>
            <person name="Deng J."/>
            <person name="Jiang H."/>
            <person name="Liu Y."/>
            <person name="Qu J."/>
            <person name="Song X.-Z."/>
            <person name="Zhang L."/>
            <person name="Thornton R."/>
            <person name="Coyle M."/>
            <person name="Francisco L."/>
            <person name="Jackson L."/>
            <person name="Javaid M."/>
            <person name="Korchina V."/>
            <person name="Kovar C."/>
            <person name="Mata R."/>
            <person name="Mathew T."/>
            <person name="Ngo R."/>
            <person name="Nguyen L."/>
            <person name="Nguyen N."/>
            <person name="Okwuonu G."/>
            <person name="Ongeri F."/>
            <person name="Pham C."/>
            <person name="Simmons D."/>
            <person name="Wilczek-Boney K."/>
            <person name="Hale W."/>
            <person name="Jakkamsetti A."/>
            <person name="Pham P."/>
            <person name="Ruth R."/>
            <person name="San Lucas F."/>
            <person name="Warren J."/>
            <person name="Zhang J."/>
            <person name="Zhao Z."/>
            <person name="Zhou C."/>
            <person name="Zhu D."/>
            <person name="Lee S."/>
            <person name="Bess C."/>
            <person name="Blankenburg K."/>
            <person name="Forbes L."/>
            <person name="Fu Q."/>
            <person name="Gubbala S."/>
            <person name="Hirani K."/>
            <person name="Jayaseelan J.C."/>
            <person name="Lara F."/>
            <person name="Munidasa M."/>
            <person name="Palculict T."/>
            <person name="Patil S."/>
            <person name="Pu L.-L."/>
            <person name="Saada N."/>
            <person name="Tang L."/>
            <person name="Weissenberger G."/>
            <person name="Zhu Y."/>
            <person name="Hemphill L."/>
            <person name="Shang Y."/>
            <person name="Youmans B."/>
            <person name="Ayvaz T."/>
            <person name="Ross M."/>
            <person name="Santibanez J."/>
            <person name="Aqrawi P."/>
            <person name="Gross S."/>
            <person name="Joshi V."/>
            <person name="Fowler G."/>
            <person name="Nazareth L."/>
            <person name="Reid J."/>
            <person name="Worley K."/>
            <person name="Petrosino J."/>
            <person name="Highlander S."/>
            <person name="Gibbs R."/>
        </authorList>
    </citation>
    <scope>NUCLEOTIDE SEQUENCE [LARGE SCALE GENOMIC DNA]</scope>
    <source>
        <strain evidence="1 2">ATCC 27679</strain>
    </source>
</reference>
<accession>E0Q5T9</accession>
<evidence type="ECO:0000313" key="2">
    <source>
        <dbReference type="Proteomes" id="UP000003323"/>
    </source>
</evidence>